<name>A0A378UW70_MYCFO</name>
<dbReference type="Gene3D" id="3.10.129.10">
    <property type="entry name" value="Hotdog Thioesterase"/>
    <property type="match status" value="1"/>
</dbReference>
<gene>
    <name evidence="2" type="ORF">NCTC1542_03974</name>
</gene>
<proteinExistence type="predicted"/>
<feature type="compositionally biased region" description="Basic and acidic residues" evidence="1">
    <location>
        <begin position="77"/>
        <end position="94"/>
    </location>
</feature>
<sequence>MVTAIRPTRKRAELLVWLDKMTKRNLVITFRGGVNEVMREMIAASGLRVARGPDERSAGGIDEIVATGRSKPTLSRDACESAHDSPLGRRDRRQETRYYVDEEAAKPPDIGIVAPPAMIQVWTMDGPGPHAVGRRPVGPDQ</sequence>
<evidence type="ECO:0000256" key="1">
    <source>
        <dbReference type="SAM" id="MobiDB-lite"/>
    </source>
</evidence>
<protein>
    <submittedName>
        <fullName evidence="2">Acyl-CoA dehydrogenase FadE29</fullName>
    </submittedName>
</protein>
<reference evidence="2 3" key="1">
    <citation type="submission" date="2018-06" db="EMBL/GenBank/DDBJ databases">
        <authorList>
            <consortium name="Pathogen Informatics"/>
            <person name="Doyle S."/>
        </authorList>
    </citation>
    <scope>NUCLEOTIDE SEQUENCE [LARGE SCALE GENOMIC DNA]</scope>
    <source>
        <strain evidence="2 3">NCTC1542</strain>
    </source>
</reference>
<accession>A0A378UW70</accession>
<evidence type="ECO:0000313" key="3">
    <source>
        <dbReference type="Proteomes" id="UP000255389"/>
    </source>
</evidence>
<dbReference type="Proteomes" id="UP000255389">
    <property type="component" value="Unassembled WGS sequence"/>
</dbReference>
<evidence type="ECO:0000313" key="2">
    <source>
        <dbReference type="EMBL" id="SUA02506.1"/>
    </source>
</evidence>
<dbReference type="EMBL" id="UGQY01000004">
    <property type="protein sequence ID" value="SUA02506.1"/>
    <property type="molecule type" value="Genomic_DNA"/>
</dbReference>
<dbReference type="AlphaFoldDB" id="A0A378UW70"/>
<organism evidence="2 3">
    <name type="scientific">Mycolicibacterium fortuitum</name>
    <name type="common">Mycobacterium fortuitum</name>
    <dbReference type="NCBI Taxonomy" id="1766"/>
    <lineage>
        <taxon>Bacteria</taxon>
        <taxon>Bacillati</taxon>
        <taxon>Actinomycetota</taxon>
        <taxon>Actinomycetes</taxon>
        <taxon>Mycobacteriales</taxon>
        <taxon>Mycobacteriaceae</taxon>
        <taxon>Mycolicibacterium</taxon>
    </lineage>
</organism>
<feature type="region of interest" description="Disordered" evidence="1">
    <location>
        <begin position="67"/>
        <end position="94"/>
    </location>
</feature>